<accession>A0AA37KD71</accession>
<dbReference type="EMBL" id="BQNZ01000003">
    <property type="protein sequence ID" value="GKH73150.1"/>
    <property type="molecule type" value="Genomic_DNA"/>
</dbReference>
<gene>
    <name evidence="12" type="ORF">CE91St3_30130</name>
</gene>
<dbReference type="GO" id="GO:0098797">
    <property type="term" value="C:plasma membrane protein complex"/>
    <property type="evidence" value="ECO:0007669"/>
    <property type="project" value="TreeGrafter"/>
</dbReference>
<sequence length="226" mass="25891">MEIKKNPLLIMENNRFPRFLIGLLVSLSILFISFEWTNSDKKVTAPERKSIIWEDEELVPITTMDDIKPKVLPPAPPKVIEEIKIVENDSKLDEVQVETTEDLDQLVAIKHVDVIIKEPEEEEVFTIVETMPKFPGGETALRKFLADNIRYPTLAQENGIQGKVVIEFIIGKDGGVYDIQVSRSVEESLDKEALRVVNLMPKWIPGKKNGKTVKVKYFLPIMFRFQ</sequence>
<dbReference type="PROSITE" id="PS52015">
    <property type="entry name" value="TONB_CTD"/>
    <property type="match status" value="1"/>
</dbReference>
<dbReference type="SUPFAM" id="SSF74653">
    <property type="entry name" value="TolA/TonB C-terminal domain"/>
    <property type="match status" value="1"/>
</dbReference>
<dbReference type="InterPro" id="IPR003538">
    <property type="entry name" value="TonB"/>
</dbReference>
<dbReference type="InterPro" id="IPR037682">
    <property type="entry name" value="TonB_C"/>
</dbReference>
<name>A0AA37KD71_9BACT</name>
<dbReference type="PANTHER" id="PTHR33446:SF2">
    <property type="entry name" value="PROTEIN TONB"/>
    <property type="match status" value="1"/>
</dbReference>
<comment type="subcellular location">
    <subcellularLocation>
        <location evidence="1">Cell inner membrane</location>
        <topology evidence="1">Single-pass membrane protein</topology>
        <orientation evidence="1">Periplasmic side</orientation>
    </subcellularLocation>
</comment>
<dbReference type="PANTHER" id="PTHR33446">
    <property type="entry name" value="PROTEIN TONB-RELATED"/>
    <property type="match status" value="1"/>
</dbReference>
<dbReference type="GO" id="GO:0030288">
    <property type="term" value="C:outer membrane-bounded periplasmic space"/>
    <property type="evidence" value="ECO:0007669"/>
    <property type="project" value="InterPro"/>
</dbReference>
<dbReference type="InterPro" id="IPR051045">
    <property type="entry name" value="TonB-dependent_transducer"/>
</dbReference>
<dbReference type="NCBIfam" id="TIGR01352">
    <property type="entry name" value="tonB_Cterm"/>
    <property type="match status" value="1"/>
</dbReference>
<evidence type="ECO:0000313" key="12">
    <source>
        <dbReference type="EMBL" id="GKH73150.1"/>
    </source>
</evidence>
<comment type="similarity">
    <text evidence="2">Belongs to the TonB family.</text>
</comment>
<dbReference type="InterPro" id="IPR006260">
    <property type="entry name" value="TonB/TolA_C"/>
</dbReference>
<dbReference type="GO" id="GO:0031992">
    <property type="term" value="F:energy transducer activity"/>
    <property type="evidence" value="ECO:0007669"/>
    <property type="project" value="InterPro"/>
</dbReference>
<dbReference type="Gene3D" id="3.30.1150.10">
    <property type="match status" value="1"/>
</dbReference>
<dbReference type="RefSeq" id="WP_075965501.1">
    <property type="nucleotide sequence ID" value="NZ_BQNZ01000003.1"/>
</dbReference>
<reference evidence="12" key="1">
    <citation type="submission" date="2022-01" db="EMBL/GenBank/DDBJ databases">
        <title>Novel bile acid biosynthetic pathways are enriched in the microbiome of centenarians.</title>
        <authorList>
            <person name="Sato Y."/>
            <person name="Atarashi K."/>
            <person name="Plichta R.D."/>
            <person name="Arai Y."/>
            <person name="Sasajima S."/>
            <person name="Kearney M.S."/>
            <person name="Suda W."/>
            <person name="Takeshita K."/>
            <person name="Sasaki T."/>
            <person name="Okamoto S."/>
            <person name="Skelly N.A."/>
            <person name="Okamura Y."/>
            <person name="Vlamakis H."/>
            <person name="Li Y."/>
            <person name="Tanoue T."/>
            <person name="Takei H."/>
            <person name="Nittono H."/>
            <person name="Narushima S."/>
            <person name="Irie J."/>
            <person name="Itoh H."/>
            <person name="Moriya K."/>
            <person name="Sugiura Y."/>
            <person name="Suematsu M."/>
            <person name="Moritoki N."/>
            <person name="Shibata S."/>
            <person name="Littman R.D."/>
            <person name="Fischbach A.M."/>
            <person name="Uwamino Y."/>
            <person name="Inoue T."/>
            <person name="Honda A."/>
            <person name="Hattori M."/>
            <person name="Murai T."/>
            <person name="Xavier J.R."/>
            <person name="Hirose N."/>
            <person name="Honda K."/>
        </authorList>
    </citation>
    <scope>NUCLEOTIDE SEQUENCE</scope>
    <source>
        <strain evidence="12">CE91-St3</strain>
    </source>
</reference>
<evidence type="ECO:0000256" key="7">
    <source>
        <dbReference type="ARBA" id="ARBA00022927"/>
    </source>
</evidence>
<dbReference type="FunFam" id="3.30.1150.10:FF:000002">
    <property type="entry name" value="Energy transducer TonB"/>
    <property type="match status" value="1"/>
</dbReference>
<dbReference type="PRINTS" id="PR01374">
    <property type="entry name" value="TONBPROTEIN"/>
</dbReference>
<dbReference type="Pfam" id="PF03544">
    <property type="entry name" value="TonB_C"/>
    <property type="match status" value="1"/>
</dbReference>
<comment type="caution">
    <text evidence="12">The sequence shown here is derived from an EMBL/GenBank/DDBJ whole genome shotgun (WGS) entry which is preliminary data.</text>
</comment>
<keyword evidence="7" id="KW-0653">Protein transport</keyword>
<evidence type="ECO:0000256" key="6">
    <source>
        <dbReference type="ARBA" id="ARBA00022692"/>
    </source>
</evidence>
<organism evidence="12 13">
    <name type="scientific">Parabacteroides merdae</name>
    <dbReference type="NCBI Taxonomy" id="46503"/>
    <lineage>
        <taxon>Bacteria</taxon>
        <taxon>Pseudomonadati</taxon>
        <taxon>Bacteroidota</taxon>
        <taxon>Bacteroidia</taxon>
        <taxon>Bacteroidales</taxon>
        <taxon>Tannerellaceae</taxon>
        <taxon>Parabacteroides</taxon>
    </lineage>
</organism>
<keyword evidence="9 10" id="KW-0472">Membrane</keyword>
<evidence type="ECO:0000313" key="13">
    <source>
        <dbReference type="Proteomes" id="UP001055114"/>
    </source>
</evidence>
<evidence type="ECO:0000256" key="9">
    <source>
        <dbReference type="ARBA" id="ARBA00023136"/>
    </source>
</evidence>
<evidence type="ECO:0000256" key="3">
    <source>
        <dbReference type="ARBA" id="ARBA00022448"/>
    </source>
</evidence>
<dbReference type="GO" id="GO:0015031">
    <property type="term" value="P:protein transport"/>
    <property type="evidence" value="ECO:0007669"/>
    <property type="project" value="UniProtKB-KW"/>
</dbReference>
<feature type="domain" description="TonB C-terminal" evidence="11">
    <location>
        <begin position="136"/>
        <end position="226"/>
    </location>
</feature>
<evidence type="ECO:0000256" key="1">
    <source>
        <dbReference type="ARBA" id="ARBA00004383"/>
    </source>
</evidence>
<evidence type="ECO:0000256" key="5">
    <source>
        <dbReference type="ARBA" id="ARBA00022519"/>
    </source>
</evidence>
<evidence type="ECO:0000256" key="2">
    <source>
        <dbReference type="ARBA" id="ARBA00006555"/>
    </source>
</evidence>
<protein>
    <submittedName>
        <fullName evidence="12">Protein TonB</fullName>
    </submittedName>
</protein>
<evidence type="ECO:0000259" key="11">
    <source>
        <dbReference type="PROSITE" id="PS52015"/>
    </source>
</evidence>
<keyword evidence="4" id="KW-1003">Cell membrane</keyword>
<feature type="transmembrane region" description="Helical" evidence="10">
    <location>
        <begin position="16"/>
        <end position="34"/>
    </location>
</feature>
<keyword evidence="5" id="KW-0997">Cell inner membrane</keyword>
<keyword evidence="8 10" id="KW-1133">Transmembrane helix</keyword>
<evidence type="ECO:0000256" key="8">
    <source>
        <dbReference type="ARBA" id="ARBA00022989"/>
    </source>
</evidence>
<proteinExistence type="inferred from homology"/>
<dbReference type="AlphaFoldDB" id="A0AA37KD71"/>
<keyword evidence="3" id="KW-0813">Transport</keyword>
<dbReference type="GO" id="GO:0055085">
    <property type="term" value="P:transmembrane transport"/>
    <property type="evidence" value="ECO:0007669"/>
    <property type="project" value="InterPro"/>
</dbReference>
<dbReference type="Proteomes" id="UP001055114">
    <property type="component" value="Unassembled WGS sequence"/>
</dbReference>
<evidence type="ECO:0000256" key="10">
    <source>
        <dbReference type="SAM" id="Phobius"/>
    </source>
</evidence>
<evidence type="ECO:0000256" key="4">
    <source>
        <dbReference type="ARBA" id="ARBA00022475"/>
    </source>
</evidence>
<keyword evidence="6 10" id="KW-0812">Transmembrane</keyword>
<dbReference type="GO" id="GO:0015891">
    <property type="term" value="P:siderophore transport"/>
    <property type="evidence" value="ECO:0007669"/>
    <property type="project" value="InterPro"/>
</dbReference>